<dbReference type="KEGG" id="shd:SUTH_01787"/>
<dbReference type="Gene3D" id="2.60.40.790">
    <property type="match status" value="1"/>
</dbReference>
<dbReference type="OrthoDB" id="9808910at2"/>
<dbReference type="InterPro" id="IPR031107">
    <property type="entry name" value="Small_HSP"/>
</dbReference>
<evidence type="ECO:0000259" key="3">
    <source>
        <dbReference type="PROSITE" id="PS01031"/>
    </source>
</evidence>
<evidence type="ECO:0000313" key="5">
    <source>
        <dbReference type="Proteomes" id="UP000031637"/>
    </source>
</evidence>
<gene>
    <name evidence="4" type="ORF">SUTH_01787</name>
</gene>
<dbReference type="Pfam" id="PF00011">
    <property type="entry name" value="HSP20"/>
    <property type="match status" value="1"/>
</dbReference>
<protein>
    <submittedName>
        <fullName evidence="4">Heat shock protein Hsp20</fullName>
    </submittedName>
</protein>
<keyword evidence="5" id="KW-1185">Reference proteome</keyword>
<dbReference type="InterPro" id="IPR008978">
    <property type="entry name" value="HSP20-like_chaperone"/>
</dbReference>
<keyword evidence="4" id="KW-0346">Stress response</keyword>
<evidence type="ECO:0000256" key="2">
    <source>
        <dbReference type="RuleBase" id="RU003616"/>
    </source>
</evidence>
<dbReference type="PANTHER" id="PTHR11527">
    <property type="entry name" value="HEAT-SHOCK PROTEIN 20 FAMILY MEMBER"/>
    <property type="match status" value="1"/>
</dbReference>
<dbReference type="AlphaFoldDB" id="W0SEC1"/>
<dbReference type="InterPro" id="IPR002068">
    <property type="entry name" value="A-crystallin/Hsp20_dom"/>
</dbReference>
<sequence>MASIARFDPFNELTRLEPLSDFDNLFKGFMVRPLFQGATAAAPQMKLEVSEDDKSYTIKAEIPGVKKEDIKLSVDGNLVSISAEVKKETEKKEGKKVVHSERYYGQVSRSFTLGREVEQGAAKAKYTDGVLEAVLPKKKGTAATQVAVS</sequence>
<dbReference type="EMBL" id="AP012547">
    <property type="protein sequence ID" value="BAO29579.1"/>
    <property type="molecule type" value="Genomic_DNA"/>
</dbReference>
<proteinExistence type="inferred from homology"/>
<dbReference type="RefSeq" id="WP_052473466.1">
    <property type="nucleotide sequence ID" value="NZ_AP012547.1"/>
</dbReference>
<dbReference type="HOGENOM" id="CLU_046737_8_5_4"/>
<dbReference type="SUPFAM" id="SSF49764">
    <property type="entry name" value="HSP20-like chaperones"/>
    <property type="match status" value="1"/>
</dbReference>
<name>W0SEC1_9PROT</name>
<dbReference type="STRING" id="1223802.SUTH_01787"/>
<evidence type="ECO:0000313" key="4">
    <source>
        <dbReference type="EMBL" id="BAO29579.1"/>
    </source>
</evidence>
<accession>W0SEC1</accession>
<dbReference type="Proteomes" id="UP000031637">
    <property type="component" value="Chromosome"/>
</dbReference>
<organism evidence="4 5">
    <name type="scientific">Sulfuritalea hydrogenivorans sk43H</name>
    <dbReference type="NCBI Taxonomy" id="1223802"/>
    <lineage>
        <taxon>Bacteria</taxon>
        <taxon>Pseudomonadati</taxon>
        <taxon>Pseudomonadota</taxon>
        <taxon>Betaproteobacteria</taxon>
        <taxon>Nitrosomonadales</taxon>
        <taxon>Sterolibacteriaceae</taxon>
        <taxon>Sulfuritalea</taxon>
    </lineage>
</organism>
<reference evidence="4 5" key="1">
    <citation type="journal article" date="2014" name="Syst. Appl. Microbiol.">
        <title>Complete genomes of freshwater sulfur oxidizers Sulfuricella denitrificans skB26 and Sulfuritalea hydrogenivorans sk43H: genetic insights into the sulfur oxidation pathway of betaproteobacteria.</title>
        <authorList>
            <person name="Watanabe T."/>
            <person name="Kojima H."/>
            <person name="Fukui M."/>
        </authorList>
    </citation>
    <scope>NUCLEOTIDE SEQUENCE [LARGE SCALE GENOMIC DNA]</scope>
    <source>
        <strain evidence="4">DSM22779</strain>
    </source>
</reference>
<feature type="domain" description="SHSP" evidence="3">
    <location>
        <begin position="36"/>
        <end position="149"/>
    </location>
</feature>
<comment type="similarity">
    <text evidence="1 2">Belongs to the small heat shock protein (HSP20) family.</text>
</comment>
<evidence type="ECO:0000256" key="1">
    <source>
        <dbReference type="PROSITE-ProRule" id="PRU00285"/>
    </source>
</evidence>
<dbReference type="PROSITE" id="PS01031">
    <property type="entry name" value="SHSP"/>
    <property type="match status" value="1"/>
</dbReference>